<dbReference type="InterPro" id="IPR035892">
    <property type="entry name" value="C2_domain_sf"/>
</dbReference>
<dbReference type="GO" id="GO:0006952">
    <property type="term" value="P:defense response"/>
    <property type="evidence" value="ECO:0007669"/>
    <property type="project" value="InterPro"/>
</dbReference>
<dbReference type="PANTHER" id="PTHR32246:SF143">
    <property type="entry name" value="CALCIUM-DEPENDENT LIPID-BINDING (CALB DOMAIN) FAMILY PROTEIN"/>
    <property type="match status" value="1"/>
</dbReference>
<dbReference type="AlphaFoldDB" id="A0A1U8AB34"/>
<dbReference type="OrthoDB" id="1909968at2759"/>
<organism evidence="2 3">
    <name type="scientific">Nelumbo nucifera</name>
    <name type="common">Sacred lotus</name>
    <dbReference type="NCBI Taxonomy" id="4432"/>
    <lineage>
        <taxon>Eukaryota</taxon>
        <taxon>Viridiplantae</taxon>
        <taxon>Streptophyta</taxon>
        <taxon>Embryophyta</taxon>
        <taxon>Tracheophyta</taxon>
        <taxon>Spermatophyta</taxon>
        <taxon>Magnoliopsida</taxon>
        <taxon>Proteales</taxon>
        <taxon>Nelumbonaceae</taxon>
        <taxon>Nelumbo</taxon>
    </lineage>
</organism>
<dbReference type="Proteomes" id="UP000189703">
    <property type="component" value="Unplaced"/>
</dbReference>
<dbReference type="Gene3D" id="2.60.40.150">
    <property type="entry name" value="C2 domain"/>
    <property type="match status" value="1"/>
</dbReference>
<feature type="compositionally biased region" description="Polar residues" evidence="1">
    <location>
        <begin position="209"/>
        <end position="229"/>
    </location>
</feature>
<protein>
    <submittedName>
        <fullName evidence="3">Uncharacterized protein LOC104601031</fullName>
    </submittedName>
</protein>
<gene>
    <name evidence="3" type="primary">LOC104601031</name>
</gene>
<dbReference type="SUPFAM" id="SSF49562">
    <property type="entry name" value="C2 domain (Calcium/lipid-binding domain, CaLB)"/>
    <property type="match status" value="1"/>
</dbReference>
<dbReference type="InterPro" id="IPR000008">
    <property type="entry name" value="C2_dom"/>
</dbReference>
<dbReference type="PROSITE" id="PS50004">
    <property type="entry name" value="C2"/>
    <property type="match status" value="1"/>
</dbReference>
<proteinExistence type="predicted"/>
<dbReference type="STRING" id="4432.A0A1U8AB34"/>
<dbReference type="InterPro" id="IPR044750">
    <property type="entry name" value="C2_SRC2/BAP"/>
</dbReference>
<dbReference type="RefSeq" id="XP_010262513.1">
    <property type="nucleotide sequence ID" value="XM_010264211.2"/>
</dbReference>
<dbReference type="OMA" id="NRANPIW"/>
<dbReference type="CDD" id="cd04051">
    <property type="entry name" value="C2_SRC2_like"/>
    <property type="match status" value="1"/>
</dbReference>
<feature type="region of interest" description="Disordered" evidence="1">
    <location>
        <begin position="168"/>
        <end position="229"/>
    </location>
</feature>
<dbReference type="Pfam" id="PF00168">
    <property type="entry name" value="C2"/>
    <property type="match status" value="1"/>
</dbReference>
<dbReference type="PANTHER" id="PTHR32246">
    <property type="entry name" value="INGRESSION PROTEIN FIC1"/>
    <property type="match status" value="1"/>
</dbReference>
<feature type="compositionally biased region" description="Basic and acidic residues" evidence="1">
    <location>
        <begin position="198"/>
        <end position="207"/>
    </location>
</feature>
<dbReference type="SMART" id="SM00239">
    <property type="entry name" value="C2"/>
    <property type="match status" value="1"/>
</dbReference>
<dbReference type="GeneID" id="104601031"/>
<keyword evidence="2" id="KW-1185">Reference proteome</keyword>
<feature type="compositionally biased region" description="Basic residues" evidence="1">
    <location>
        <begin position="174"/>
        <end position="185"/>
    </location>
</feature>
<evidence type="ECO:0000313" key="2">
    <source>
        <dbReference type="Proteomes" id="UP000189703"/>
    </source>
</evidence>
<evidence type="ECO:0000256" key="1">
    <source>
        <dbReference type="SAM" id="MobiDB-lite"/>
    </source>
</evidence>
<dbReference type="KEGG" id="nnu:104601031"/>
<reference evidence="3" key="1">
    <citation type="submission" date="2025-08" db="UniProtKB">
        <authorList>
            <consortium name="RefSeq"/>
        </authorList>
    </citation>
    <scope>IDENTIFICATION</scope>
</reference>
<evidence type="ECO:0000313" key="3">
    <source>
        <dbReference type="RefSeq" id="XP_010262513.1"/>
    </source>
</evidence>
<accession>A0A1U8AB34</accession>
<sequence length="318" mass="35476">MSLANPVHPLVPSLHLEINVISALDLAPVTSAMRTYAVACLDRERKCKQSTRIALIGHTNPTWNAKFIFPVDEDFLKSYTSSVIIEIYALRYLFRNVLVGTVHVLVSNFIHPSSLQPHDRDYGQLVCLQVRRPSDRPQGLLNISVALLDNSVRIMPLCNQPSTTTVGYSDLMGKKMHTPHHRSYTPKKVQPRSSKSKRSVESDKDDLSSGWSGSTTITNSSHLKSDTGRTYSTFTSTEAAITEDYFAEEEIGSSVLERWSVDEENDEGTKHARRHTDGRGVFSCFGGSFGCQCNVYCGARPNEEKRVSRRAHLNPSDS</sequence>
<name>A0A1U8AB34_NELNU</name>